<accession>A0A8H3DRC2</accession>
<proteinExistence type="predicted"/>
<dbReference type="InterPro" id="IPR036047">
    <property type="entry name" value="F-box-like_dom_sf"/>
</dbReference>
<evidence type="ECO:0000256" key="1">
    <source>
        <dbReference type="SAM" id="MobiDB-lite"/>
    </source>
</evidence>
<protein>
    <recommendedName>
        <fullName evidence="2">F-box domain-containing protein</fullName>
    </recommendedName>
</protein>
<evidence type="ECO:0000259" key="2">
    <source>
        <dbReference type="PROSITE" id="PS50181"/>
    </source>
</evidence>
<feature type="compositionally biased region" description="Basic and acidic residues" evidence="1">
    <location>
        <begin position="20"/>
        <end position="35"/>
    </location>
</feature>
<sequence length="165" mass="18795">MPKSSSSQPVKTRGKRIRKAASEDNVERDTDFKDESEQEEQQSPPRKRQRAVIKPAKTPALKKQTKGKQGRLAGLMNMPIDIFTEIASHLWPVDIINLARLNKFFHNMLMSRSSIHIWHNAMDNVYYLPACPPEMSEPRYLALVFLKTCTSCGKAAKAEVDTILR</sequence>
<dbReference type="Proteomes" id="UP000663831">
    <property type="component" value="Unassembled WGS sequence"/>
</dbReference>
<dbReference type="AlphaFoldDB" id="A0A8H3DRC2"/>
<name>A0A8H3DRC2_9AGAM</name>
<organism evidence="3 4">
    <name type="scientific">Rhizoctonia solani</name>
    <dbReference type="NCBI Taxonomy" id="456999"/>
    <lineage>
        <taxon>Eukaryota</taxon>
        <taxon>Fungi</taxon>
        <taxon>Dikarya</taxon>
        <taxon>Basidiomycota</taxon>
        <taxon>Agaricomycotina</taxon>
        <taxon>Agaricomycetes</taxon>
        <taxon>Cantharellales</taxon>
        <taxon>Ceratobasidiaceae</taxon>
        <taxon>Rhizoctonia</taxon>
    </lineage>
</organism>
<feature type="non-terminal residue" evidence="3">
    <location>
        <position position="1"/>
    </location>
</feature>
<reference evidence="3" key="1">
    <citation type="submission" date="2021-01" db="EMBL/GenBank/DDBJ databases">
        <authorList>
            <person name="Kaushik A."/>
        </authorList>
    </citation>
    <scope>NUCLEOTIDE SEQUENCE</scope>
    <source>
        <strain evidence="3">AG3-1AP</strain>
    </source>
</reference>
<dbReference type="SUPFAM" id="SSF81383">
    <property type="entry name" value="F-box domain"/>
    <property type="match status" value="1"/>
</dbReference>
<evidence type="ECO:0000313" key="3">
    <source>
        <dbReference type="EMBL" id="CAE6537425.1"/>
    </source>
</evidence>
<feature type="region of interest" description="Disordered" evidence="1">
    <location>
        <begin position="1"/>
        <end position="69"/>
    </location>
</feature>
<gene>
    <name evidence="3" type="ORF">RDB_LOCUS167682</name>
</gene>
<dbReference type="PROSITE" id="PS50181">
    <property type="entry name" value="FBOX"/>
    <property type="match status" value="1"/>
</dbReference>
<dbReference type="EMBL" id="CAJMWV010008952">
    <property type="protein sequence ID" value="CAE6537425.1"/>
    <property type="molecule type" value="Genomic_DNA"/>
</dbReference>
<evidence type="ECO:0000313" key="4">
    <source>
        <dbReference type="Proteomes" id="UP000663831"/>
    </source>
</evidence>
<feature type="compositionally biased region" description="Polar residues" evidence="1">
    <location>
        <begin position="1"/>
        <end position="10"/>
    </location>
</feature>
<comment type="caution">
    <text evidence="3">The sequence shown here is derived from an EMBL/GenBank/DDBJ whole genome shotgun (WGS) entry which is preliminary data.</text>
</comment>
<dbReference type="InterPro" id="IPR001810">
    <property type="entry name" value="F-box_dom"/>
</dbReference>
<feature type="domain" description="F-box" evidence="2">
    <location>
        <begin position="72"/>
        <end position="121"/>
    </location>
</feature>